<evidence type="ECO:0000313" key="2">
    <source>
        <dbReference type="WBParaSite" id="nRc.2.0.1.t03587-RA"/>
    </source>
</evidence>
<dbReference type="Proteomes" id="UP000887565">
    <property type="component" value="Unplaced"/>
</dbReference>
<sequence>MFQLTFTSTTASAWQATHKRLVTRSQALGKRLTKRLDRQPTSQIGACDKQKHTLKTNTN</sequence>
<evidence type="ECO:0000313" key="1">
    <source>
        <dbReference type="Proteomes" id="UP000887565"/>
    </source>
</evidence>
<proteinExistence type="predicted"/>
<keyword evidence="1" id="KW-1185">Reference proteome</keyword>
<accession>A0A915HQE8</accession>
<dbReference type="AlphaFoldDB" id="A0A915HQE8"/>
<protein>
    <submittedName>
        <fullName evidence="2">Uncharacterized protein</fullName>
    </submittedName>
</protein>
<dbReference type="WBParaSite" id="nRc.2.0.1.t03587-RA">
    <property type="protein sequence ID" value="nRc.2.0.1.t03587-RA"/>
    <property type="gene ID" value="nRc.2.0.1.g03587"/>
</dbReference>
<organism evidence="1 2">
    <name type="scientific">Romanomermis culicivorax</name>
    <name type="common">Nematode worm</name>
    <dbReference type="NCBI Taxonomy" id="13658"/>
    <lineage>
        <taxon>Eukaryota</taxon>
        <taxon>Metazoa</taxon>
        <taxon>Ecdysozoa</taxon>
        <taxon>Nematoda</taxon>
        <taxon>Enoplea</taxon>
        <taxon>Dorylaimia</taxon>
        <taxon>Mermithida</taxon>
        <taxon>Mermithoidea</taxon>
        <taxon>Mermithidae</taxon>
        <taxon>Romanomermis</taxon>
    </lineage>
</organism>
<reference evidence="2" key="1">
    <citation type="submission" date="2022-11" db="UniProtKB">
        <authorList>
            <consortium name="WormBaseParasite"/>
        </authorList>
    </citation>
    <scope>IDENTIFICATION</scope>
</reference>
<name>A0A915HQE8_ROMCU</name>